<dbReference type="SUPFAM" id="SSF51366">
    <property type="entry name" value="Ribulose-phoshate binding barrel"/>
    <property type="match status" value="1"/>
</dbReference>
<dbReference type="GO" id="GO:0044205">
    <property type="term" value="P:'de novo' UMP biosynthetic process"/>
    <property type="evidence" value="ECO:0007669"/>
    <property type="project" value="UniProtKB-UniPathway"/>
</dbReference>
<dbReference type="PROSITE" id="PS00156">
    <property type="entry name" value="OMPDECASE"/>
    <property type="match status" value="1"/>
</dbReference>
<feature type="domain" description="Orotidine 5'-phosphate decarboxylase" evidence="8">
    <location>
        <begin position="24"/>
        <end position="273"/>
    </location>
</feature>
<dbReference type="UniPathway" id="UPA00070">
    <property type="reaction ID" value="UER00120"/>
</dbReference>
<dbReference type="GO" id="GO:0006207">
    <property type="term" value="P:'de novo' pyrimidine nucleobase biosynthetic process"/>
    <property type="evidence" value="ECO:0007669"/>
    <property type="project" value="InterPro"/>
</dbReference>
<evidence type="ECO:0000256" key="6">
    <source>
        <dbReference type="ARBA" id="ARBA00049157"/>
    </source>
</evidence>
<keyword evidence="5" id="KW-0456">Lyase</keyword>
<dbReference type="GO" id="GO:0004590">
    <property type="term" value="F:orotidine-5'-phosphate decarboxylase activity"/>
    <property type="evidence" value="ECO:0007669"/>
    <property type="project" value="UniProtKB-UniRule"/>
</dbReference>
<dbReference type="CDD" id="cd04725">
    <property type="entry name" value="OMP_decarboxylase_like"/>
    <property type="match status" value="1"/>
</dbReference>
<keyword evidence="4" id="KW-0665">Pyrimidine biosynthesis</keyword>
<protein>
    <recommendedName>
        <fullName evidence="7">Orotidine-5'-phosphate decarboxylase</fullName>
        <ecNumber evidence="7">4.1.1.23</ecNumber>
    </recommendedName>
</protein>
<dbReference type="InterPro" id="IPR000836">
    <property type="entry name" value="PRTase_dom"/>
</dbReference>
<dbReference type="Proteomes" id="UP000177614">
    <property type="component" value="Unassembled WGS sequence"/>
</dbReference>
<dbReference type="PANTHER" id="PTHR43375:SF1">
    <property type="entry name" value="OROTIDINE 5'-PHOSPHATE DECARBOXYLASE"/>
    <property type="match status" value="1"/>
</dbReference>
<name>A0A1F4XLA6_9BACT</name>
<dbReference type="InterPro" id="IPR011995">
    <property type="entry name" value="OMPdecase_type-2"/>
</dbReference>
<reference evidence="9 10" key="1">
    <citation type="journal article" date="2016" name="Nat. Commun.">
        <title>Thousands of microbial genomes shed light on interconnected biogeochemical processes in an aquifer system.</title>
        <authorList>
            <person name="Anantharaman K."/>
            <person name="Brown C.T."/>
            <person name="Hug L.A."/>
            <person name="Sharon I."/>
            <person name="Castelle C.J."/>
            <person name="Probst A.J."/>
            <person name="Thomas B.C."/>
            <person name="Singh A."/>
            <person name="Wilkins M.J."/>
            <person name="Karaoz U."/>
            <person name="Brodie E.L."/>
            <person name="Williams K.H."/>
            <person name="Hubbard S.S."/>
            <person name="Banfield J.F."/>
        </authorList>
    </citation>
    <scope>NUCLEOTIDE SEQUENCE [LARGE SCALE GENOMIC DNA]</scope>
</reference>
<dbReference type="InterPro" id="IPR013785">
    <property type="entry name" value="Aldolase_TIM"/>
</dbReference>
<comment type="pathway">
    <text evidence="1">Pyrimidine metabolism; UMP biosynthesis via de novo pathway; UMP from orotate: step 2/2.</text>
</comment>
<dbReference type="Gene3D" id="3.20.20.70">
    <property type="entry name" value="Aldolase class I"/>
    <property type="match status" value="1"/>
</dbReference>
<dbReference type="AlphaFoldDB" id="A0A1F4XLA6"/>
<evidence type="ECO:0000259" key="8">
    <source>
        <dbReference type="SMART" id="SM00934"/>
    </source>
</evidence>
<evidence type="ECO:0000256" key="1">
    <source>
        <dbReference type="ARBA" id="ARBA00004861"/>
    </source>
</evidence>
<dbReference type="PANTHER" id="PTHR43375">
    <property type="entry name" value="OROTIDINE 5'-PHOSPHATE DECARBOXYLASE"/>
    <property type="match status" value="1"/>
</dbReference>
<sequence>MSELESPRPTFYEKLQGQWDQLNFLCVGLDSDYGKIPEAYKLNSGGLSPSSAEETIFTFNRDIIEVTHDLVGMWKPNLAFYEKRGEEGRRALNRTIRYIRDNHPEVVIILDAKRGDIANTNEGYVLSDFEEYDADAVTIHSYLGPEAMKPFLDRKDKGTIVLVKTSNPGSGRYQNLRVWGKNRLVYEDIAHDVRDRWNVNQNCGVVVGATYPRELAKVRKIVGRMPILIPGIGTQGGDLAQSIAAGRDDRDQGMIINNSSAVIFPKLKEGQHFKDAVRSAALQTRNGIHSALERPVIVQVGVDLQKHPEGLTETQEALLLDIFDKKMFRIDLEKGFRLKFHKEHPEFPEAPLSPLYINLRGLRAHPEAKLRTVEVLAEMLESSGVQYDLLADIPTAATPLISSLSDMLGTPMITPRGDKKGYGSGDNIDGFDAELHAGKTAILFDDLATDGGSKITPAKALRSVGMNVDHVFILVDREQGAEEQLAKEGLTLHSAFKLKAMVDFYVRSGRITTEEYDVFQSKMATLTAFIDNVNKHPEGFTEEEETHLLSVFSALRYPICMVLDPNPESDRPATITNLRELCDDFLSDLKADAIVSKTSSRSNAQEMKRVLDFYKRSNKIEDMDHYRLVQAAGELD</sequence>
<proteinExistence type="inferred from homology"/>
<keyword evidence="3" id="KW-0210">Decarboxylase</keyword>
<accession>A0A1F4XLA6</accession>
<evidence type="ECO:0000313" key="10">
    <source>
        <dbReference type="Proteomes" id="UP000177614"/>
    </source>
</evidence>
<evidence type="ECO:0000256" key="2">
    <source>
        <dbReference type="ARBA" id="ARBA00008847"/>
    </source>
</evidence>
<dbReference type="SMART" id="SM00934">
    <property type="entry name" value="OMPdecase"/>
    <property type="match status" value="1"/>
</dbReference>
<gene>
    <name evidence="9" type="ORF">A2V81_02670</name>
</gene>
<comment type="caution">
    <text evidence="9">The sequence shown here is derived from an EMBL/GenBank/DDBJ whole genome shotgun (WGS) entry which is preliminary data.</text>
</comment>
<dbReference type="Gene3D" id="3.40.50.2020">
    <property type="match status" value="1"/>
</dbReference>
<dbReference type="InterPro" id="IPR029057">
    <property type="entry name" value="PRTase-like"/>
</dbReference>
<dbReference type="EMBL" id="MEWR01000008">
    <property type="protein sequence ID" value="OGC82398.1"/>
    <property type="molecule type" value="Genomic_DNA"/>
</dbReference>
<dbReference type="CDD" id="cd06223">
    <property type="entry name" value="PRTases_typeI"/>
    <property type="match status" value="1"/>
</dbReference>
<dbReference type="NCBIfam" id="TIGR02127">
    <property type="entry name" value="pyrF_sub2"/>
    <property type="match status" value="1"/>
</dbReference>
<evidence type="ECO:0000313" key="9">
    <source>
        <dbReference type="EMBL" id="OGC82398.1"/>
    </source>
</evidence>
<dbReference type="InterPro" id="IPR011060">
    <property type="entry name" value="RibuloseP-bd_barrel"/>
</dbReference>
<comment type="similarity">
    <text evidence="2">Belongs to the OMP decarboxylase family. Type 2 subfamily.</text>
</comment>
<evidence type="ECO:0000256" key="3">
    <source>
        <dbReference type="ARBA" id="ARBA00022793"/>
    </source>
</evidence>
<dbReference type="Pfam" id="PF00215">
    <property type="entry name" value="OMPdecase"/>
    <property type="match status" value="1"/>
</dbReference>
<organism evidence="9 10">
    <name type="scientific">Candidatus Abawacabacteria bacterium RBG_16_42_10</name>
    <dbReference type="NCBI Taxonomy" id="1817814"/>
    <lineage>
        <taxon>Bacteria</taxon>
        <taxon>Candidatus Abawacaibacteriota</taxon>
    </lineage>
</organism>
<dbReference type="STRING" id="1817814.A2V81_02670"/>
<dbReference type="SUPFAM" id="SSF53271">
    <property type="entry name" value="PRTase-like"/>
    <property type="match status" value="1"/>
</dbReference>
<comment type="catalytic activity">
    <reaction evidence="6">
        <text>orotidine 5'-phosphate + H(+) = UMP + CO2</text>
        <dbReference type="Rhea" id="RHEA:11596"/>
        <dbReference type="ChEBI" id="CHEBI:15378"/>
        <dbReference type="ChEBI" id="CHEBI:16526"/>
        <dbReference type="ChEBI" id="CHEBI:57538"/>
        <dbReference type="ChEBI" id="CHEBI:57865"/>
        <dbReference type="EC" id="4.1.1.23"/>
    </reaction>
</comment>
<evidence type="ECO:0000256" key="5">
    <source>
        <dbReference type="ARBA" id="ARBA00023239"/>
    </source>
</evidence>
<evidence type="ECO:0000256" key="7">
    <source>
        <dbReference type="NCBIfam" id="TIGR02127"/>
    </source>
</evidence>
<dbReference type="InterPro" id="IPR018089">
    <property type="entry name" value="OMPdecase_AS"/>
</dbReference>
<dbReference type="EC" id="4.1.1.23" evidence="7"/>
<evidence type="ECO:0000256" key="4">
    <source>
        <dbReference type="ARBA" id="ARBA00022975"/>
    </source>
</evidence>
<dbReference type="InterPro" id="IPR001754">
    <property type="entry name" value="OMPdeCOase_dom"/>
</dbReference>